<dbReference type="EMBL" id="CP094533">
    <property type="protein sequence ID" value="UOE27192.1"/>
    <property type="molecule type" value="Genomic_DNA"/>
</dbReference>
<proteinExistence type="predicted"/>
<name>A0ABY4AVI0_9MICO</name>
<evidence type="ECO:0000313" key="1">
    <source>
        <dbReference type="EMBL" id="UOE27192.1"/>
    </source>
</evidence>
<gene>
    <name evidence="1" type="ORF">MTP13_05250</name>
</gene>
<evidence type="ECO:0000313" key="2">
    <source>
        <dbReference type="Proteomes" id="UP000831304"/>
    </source>
</evidence>
<dbReference type="RefSeq" id="WP_243570038.1">
    <property type="nucleotide sequence ID" value="NZ_BAAARD010000002.1"/>
</dbReference>
<accession>A0ABY4AVI0</accession>
<reference evidence="1 2" key="1">
    <citation type="submission" date="2022-03" db="EMBL/GenBank/DDBJ databases">
        <title>Agromyces sp. isolated from the gut of P. brevitarsis seulensis larvae.</title>
        <authorList>
            <person name="Won M."/>
            <person name="Kwon S.-W."/>
        </authorList>
    </citation>
    <scope>NUCLEOTIDE SEQUENCE [LARGE SCALE GENOMIC DNA]</scope>
    <source>
        <strain evidence="1 2">KACC 16215</strain>
    </source>
</reference>
<protein>
    <submittedName>
        <fullName evidence="1">Uncharacterized protein</fullName>
    </submittedName>
</protein>
<organism evidence="1 2">
    <name type="scientific">Agromyces soli</name>
    <dbReference type="NCBI Taxonomy" id="659012"/>
    <lineage>
        <taxon>Bacteria</taxon>
        <taxon>Bacillati</taxon>
        <taxon>Actinomycetota</taxon>
        <taxon>Actinomycetes</taxon>
        <taxon>Micrococcales</taxon>
        <taxon>Microbacteriaceae</taxon>
        <taxon>Agromyces</taxon>
    </lineage>
</organism>
<dbReference type="Proteomes" id="UP000831304">
    <property type="component" value="Chromosome"/>
</dbReference>
<sequence>MVLADPFWTYSYKFKTNKTPTKVETLLRSCFSCYVPISGAPRNFPVKNQLLPLRVGPLNMFNMECRMGGVGKVNGSLFQYSFTATKNHLDGLGSSISFSFRSDTYLYVTAKVGNAWLNNAQYKGGAIQAWTNYAKKLSAAK</sequence>
<keyword evidence="2" id="KW-1185">Reference proteome</keyword>